<keyword evidence="2" id="KW-1185">Reference proteome</keyword>
<proteinExistence type="predicted"/>
<gene>
    <name evidence="1" type="ORF">LMG23994_03171</name>
</gene>
<dbReference type="RefSeq" id="WP_224003389.1">
    <property type="nucleotide sequence ID" value="NZ_CAJZAF010000016.1"/>
</dbReference>
<protein>
    <submittedName>
        <fullName evidence="1">Uncharacterized protein</fullName>
    </submittedName>
</protein>
<dbReference type="EMBL" id="CAJZAF010000016">
    <property type="protein sequence ID" value="CAG9175722.1"/>
    <property type="molecule type" value="Genomic_DNA"/>
</dbReference>
<dbReference type="Proteomes" id="UP000701702">
    <property type="component" value="Unassembled WGS sequence"/>
</dbReference>
<evidence type="ECO:0000313" key="1">
    <source>
        <dbReference type="EMBL" id="CAG9175722.1"/>
    </source>
</evidence>
<evidence type="ECO:0000313" key="2">
    <source>
        <dbReference type="Proteomes" id="UP000701702"/>
    </source>
</evidence>
<name>A0ABN7YW28_9BURK</name>
<reference evidence="1 2" key="1">
    <citation type="submission" date="2021-08" db="EMBL/GenBank/DDBJ databases">
        <authorList>
            <person name="Peeters C."/>
        </authorList>
    </citation>
    <scope>NUCLEOTIDE SEQUENCE [LARGE SCALE GENOMIC DNA]</scope>
    <source>
        <strain evidence="1 2">LMG 23994</strain>
    </source>
</reference>
<comment type="caution">
    <text evidence="1">The sequence shown here is derived from an EMBL/GenBank/DDBJ whole genome shotgun (WGS) entry which is preliminary data.</text>
</comment>
<organism evidence="1 2">
    <name type="scientific">Cupriavidus pinatubonensis</name>
    <dbReference type="NCBI Taxonomy" id="248026"/>
    <lineage>
        <taxon>Bacteria</taxon>
        <taxon>Pseudomonadati</taxon>
        <taxon>Pseudomonadota</taxon>
        <taxon>Betaproteobacteria</taxon>
        <taxon>Burkholderiales</taxon>
        <taxon>Burkholderiaceae</taxon>
        <taxon>Cupriavidus</taxon>
    </lineage>
</organism>
<accession>A0ABN7YW28</accession>
<sequence length="50" mass="5432">MLSFDKAQEIAFPGVSALGPSCGFLRVGSQNAGQLHHVSSPYYDVHRWLG</sequence>